<evidence type="ECO:0000313" key="1">
    <source>
        <dbReference type="Proteomes" id="UP000887565"/>
    </source>
</evidence>
<sequence length="181" mass="20405">MSDFFETQFGIIDRGALALESGEFALIGRHILYSTDQSRLLNAAVLIEIVLCQTNFHISVLTQATSQIFDALTWRLAFANDGRRRSDPNVARTLNSTSAVFRHARVPAGIFRYSLQDVQGNVSEIIDGHETTPGDQRLIVEEPENFEIGYSMGDYREATFILMKHRKSQLLKRESAATFFS</sequence>
<evidence type="ECO:0000313" key="2">
    <source>
        <dbReference type="WBParaSite" id="nRc.2.0.1.t23735-RA"/>
    </source>
</evidence>
<keyword evidence="1" id="KW-1185">Reference proteome</keyword>
<organism evidence="1 2">
    <name type="scientific">Romanomermis culicivorax</name>
    <name type="common">Nematode worm</name>
    <dbReference type="NCBI Taxonomy" id="13658"/>
    <lineage>
        <taxon>Eukaryota</taxon>
        <taxon>Metazoa</taxon>
        <taxon>Ecdysozoa</taxon>
        <taxon>Nematoda</taxon>
        <taxon>Enoplea</taxon>
        <taxon>Dorylaimia</taxon>
        <taxon>Mermithida</taxon>
        <taxon>Mermithoidea</taxon>
        <taxon>Mermithidae</taxon>
        <taxon>Romanomermis</taxon>
    </lineage>
</organism>
<dbReference type="Proteomes" id="UP000887565">
    <property type="component" value="Unplaced"/>
</dbReference>
<name>A0A915JD54_ROMCU</name>
<protein>
    <submittedName>
        <fullName evidence="2">Uncharacterized protein</fullName>
    </submittedName>
</protein>
<proteinExistence type="predicted"/>
<dbReference type="AlphaFoldDB" id="A0A915JD54"/>
<reference evidence="2" key="1">
    <citation type="submission" date="2022-11" db="UniProtKB">
        <authorList>
            <consortium name="WormBaseParasite"/>
        </authorList>
    </citation>
    <scope>IDENTIFICATION</scope>
</reference>
<dbReference type="WBParaSite" id="nRc.2.0.1.t23735-RA">
    <property type="protein sequence ID" value="nRc.2.0.1.t23735-RA"/>
    <property type="gene ID" value="nRc.2.0.1.g23735"/>
</dbReference>
<accession>A0A915JD54</accession>